<name>A0A0T6DSC1_9GAMM</name>
<dbReference type="InterPro" id="IPR007024">
    <property type="entry name" value="BLUF_domain"/>
</dbReference>
<sequence length="163" mass="18889">MNIITTSHTPENKKRNGEHILIHMTYIAKNVELNSGIELTRALEYWRRYFEENDIVSALVISEGYFVQSFQGTRPAINTALAKIFDEHSTIFPNIVNIEEIESRQWDGFLIKHLTSSAEDEEYTLKSFSAGSDYNPYLMTSAQIENFLKVIFDEKKPRIHDVI</sequence>
<proteinExistence type="predicted"/>
<dbReference type="EMBL" id="LNDJ01000059">
    <property type="protein sequence ID" value="KRU22747.1"/>
    <property type="molecule type" value="Genomic_DNA"/>
</dbReference>
<dbReference type="RefSeq" id="WP_058024463.1">
    <property type="nucleotide sequence ID" value="NZ_LNDJ01000059.1"/>
</dbReference>
<accession>A0A0T6DSC1</accession>
<dbReference type="SUPFAM" id="SSF54975">
    <property type="entry name" value="Acylphosphatase/BLUF domain-like"/>
    <property type="match status" value="1"/>
</dbReference>
<evidence type="ECO:0000259" key="1">
    <source>
        <dbReference type="PROSITE" id="PS50925"/>
    </source>
</evidence>
<dbReference type="Pfam" id="PF04940">
    <property type="entry name" value="BLUF"/>
    <property type="match status" value="1"/>
</dbReference>
<reference evidence="2 3" key="1">
    <citation type="submission" date="2015-11" db="EMBL/GenBank/DDBJ databases">
        <title>Permanent draft genome of Psychrobacter piscatorii LQ58.</title>
        <authorList>
            <person name="Zhou M."/>
            <person name="Dong B."/>
            <person name="Liu Q."/>
        </authorList>
    </citation>
    <scope>NUCLEOTIDE SEQUENCE [LARGE SCALE GENOMIC DNA]</scope>
    <source>
        <strain evidence="2 3">LQ58</strain>
    </source>
</reference>
<dbReference type="GO" id="GO:0009882">
    <property type="term" value="F:blue light photoreceptor activity"/>
    <property type="evidence" value="ECO:0007669"/>
    <property type="project" value="InterPro"/>
</dbReference>
<dbReference type="SMART" id="SM01034">
    <property type="entry name" value="BLUF"/>
    <property type="match status" value="1"/>
</dbReference>
<evidence type="ECO:0000313" key="3">
    <source>
        <dbReference type="Proteomes" id="UP000051202"/>
    </source>
</evidence>
<dbReference type="Gene3D" id="3.30.70.100">
    <property type="match status" value="1"/>
</dbReference>
<dbReference type="InterPro" id="IPR036046">
    <property type="entry name" value="Acylphosphatase-like_dom_sf"/>
</dbReference>
<protein>
    <recommendedName>
        <fullName evidence="1">BLUF domain-containing protein</fullName>
    </recommendedName>
</protein>
<organism evidence="2 3">
    <name type="scientific">Psychrobacter piscatorii</name>
    <dbReference type="NCBI Taxonomy" id="554343"/>
    <lineage>
        <taxon>Bacteria</taxon>
        <taxon>Pseudomonadati</taxon>
        <taxon>Pseudomonadota</taxon>
        <taxon>Gammaproteobacteria</taxon>
        <taxon>Moraxellales</taxon>
        <taxon>Moraxellaceae</taxon>
        <taxon>Psychrobacter</taxon>
    </lineage>
</organism>
<dbReference type="Proteomes" id="UP000051202">
    <property type="component" value="Unassembled WGS sequence"/>
</dbReference>
<dbReference type="PROSITE" id="PS50925">
    <property type="entry name" value="BLUF"/>
    <property type="match status" value="1"/>
</dbReference>
<dbReference type="STRING" id="554343.AS194_07365"/>
<keyword evidence="3" id="KW-1185">Reference proteome</keyword>
<comment type="caution">
    <text evidence="2">The sequence shown here is derived from an EMBL/GenBank/DDBJ whole genome shotgun (WGS) entry which is preliminary data.</text>
</comment>
<dbReference type="AlphaFoldDB" id="A0A0T6DSC1"/>
<gene>
    <name evidence="2" type="ORF">AS194_07365</name>
</gene>
<feature type="domain" description="BLUF" evidence="1">
    <location>
        <begin position="21"/>
        <end position="112"/>
    </location>
</feature>
<evidence type="ECO:0000313" key="2">
    <source>
        <dbReference type="EMBL" id="KRU22747.1"/>
    </source>
</evidence>
<dbReference type="GO" id="GO:0071949">
    <property type="term" value="F:FAD binding"/>
    <property type="evidence" value="ECO:0007669"/>
    <property type="project" value="InterPro"/>
</dbReference>